<dbReference type="OrthoDB" id="438641at2759"/>
<comment type="caution">
    <text evidence="1">The sequence shown here is derived from an EMBL/GenBank/DDBJ whole genome shotgun (WGS) entry which is preliminary data.</text>
</comment>
<dbReference type="AlphaFoldDB" id="A0A9N8KRF5"/>
<organism evidence="1 2">
    <name type="scientific">Aureobasidium uvarum</name>
    <dbReference type="NCBI Taxonomy" id="2773716"/>
    <lineage>
        <taxon>Eukaryota</taxon>
        <taxon>Fungi</taxon>
        <taxon>Dikarya</taxon>
        <taxon>Ascomycota</taxon>
        <taxon>Pezizomycotina</taxon>
        <taxon>Dothideomycetes</taxon>
        <taxon>Dothideomycetidae</taxon>
        <taxon>Dothideales</taxon>
        <taxon>Saccotheciaceae</taxon>
        <taxon>Aureobasidium</taxon>
    </lineage>
</organism>
<gene>
    <name evidence="1" type="ORF">AWRI4620_LOCUS7244</name>
</gene>
<sequence length="93" mass="11079">MALYHTKEALRACEVVPEGTVVTVKEPFYHMEDDGRYVLRVDHPSDMVVLGQSHKLYPEQWRDREETQMTALDWKLEGDKAFDRDEYPEAHRW</sequence>
<evidence type="ECO:0000313" key="1">
    <source>
        <dbReference type="EMBL" id="CAD0112989.1"/>
    </source>
</evidence>
<proteinExistence type="predicted"/>
<dbReference type="Proteomes" id="UP000745764">
    <property type="component" value="Unassembled WGS sequence"/>
</dbReference>
<reference evidence="1" key="1">
    <citation type="submission" date="2020-06" db="EMBL/GenBank/DDBJ databases">
        <authorList>
            <person name="Onetto C."/>
        </authorList>
    </citation>
    <scope>NUCLEOTIDE SEQUENCE</scope>
</reference>
<accession>A0A9N8KRF5</accession>
<protein>
    <submittedName>
        <fullName evidence="1">Uncharacterized protein</fullName>
    </submittedName>
</protein>
<dbReference type="EMBL" id="CAINUL010000015">
    <property type="protein sequence ID" value="CAD0112989.1"/>
    <property type="molecule type" value="Genomic_DNA"/>
</dbReference>
<name>A0A9N8KRF5_9PEZI</name>
<evidence type="ECO:0000313" key="2">
    <source>
        <dbReference type="Proteomes" id="UP000745764"/>
    </source>
</evidence>
<keyword evidence="2" id="KW-1185">Reference proteome</keyword>